<sequence precursor="true">MLIAAFVTIALAGLLAALSAAAFLRAAHGSPQRMLAPAQAAAAVILAAGALAALFGSTAIGLVGLVVCGATAVVTMGAAAWQVARYTTAAQQMSSSGGCGSSCGGCPSAGASGPDGLRASGSSGRDGLRASGSSGRDGLRASGSSVCARP</sequence>
<evidence type="ECO:0000313" key="6">
    <source>
        <dbReference type="Proteomes" id="UP000295685"/>
    </source>
</evidence>
<dbReference type="Proteomes" id="UP000294844">
    <property type="component" value="Unassembled WGS sequence"/>
</dbReference>
<feature type="transmembrane region" description="Helical" evidence="2">
    <location>
        <begin position="62"/>
        <end position="84"/>
    </location>
</feature>
<accession>A0A4V3HZW6</accession>
<evidence type="ECO:0008006" key="7">
    <source>
        <dbReference type="Google" id="ProtNLM"/>
    </source>
</evidence>
<dbReference type="Proteomes" id="UP000295685">
    <property type="component" value="Unassembled WGS sequence"/>
</dbReference>
<evidence type="ECO:0000256" key="2">
    <source>
        <dbReference type="SAM" id="Phobius"/>
    </source>
</evidence>
<protein>
    <recommendedName>
        <fullName evidence="7">Transmembrane protein</fullName>
    </recommendedName>
</protein>
<comment type="caution">
    <text evidence="3">The sequence shown here is derived from an EMBL/GenBank/DDBJ whole genome shotgun (WGS) entry which is preliminary data.</text>
</comment>
<evidence type="ECO:0000313" key="5">
    <source>
        <dbReference type="Proteomes" id="UP000294844"/>
    </source>
</evidence>
<keyword evidence="5" id="KW-1185">Reference proteome</keyword>
<feature type="transmembrane region" description="Helical" evidence="2">
    <location>
        <begin position="36"/>
        <end position="55"/>
    </location>
</feature>
<evidence type="ECO:0000313" key="4">
    <source>
        <dbReference type="EMBL" id="TEA05930.1"/>
    </source>
</evidence>
<keyword evidence="2" id="KW-0472">Membrane</keyword>
<dbReference type="EMBL" id="PECK01000003">
    <property type="protein sequence ID" value="TDZ96835.1"/>
    <property type="molecule type" value="Genomic_DNA"/>
</dbReference>
<keyword evidence="2" id="KW-1133">Transmembrane helix</keyword>
<reference evidence="5 6" key="1">
    <citation type="journal article" date="2019" name="Sci. Rep.">
        <title>Extended insight into the Mycobacterium chelonae-abscessus complex through whole genome sequencing of Mycobacterium salmoniphilum outbreak and Mycobacterium salmoniphilum-like strains.</title>
        <authorList>
            <person name="Behra P.R.K."/>
            <person name="Das S."/>
            <person name="Pettersson B.M.F."/>
            <person name="Shirreff L."/>
            <person name="DuCote T."/>
            <person name="Jacobsson K.G."/>
            <person name="Ennis D.G."/>
            <person name="Kirsebom L.A."/>
        </authorList>
    </citation>
    <scope>NUCLEOTIDE SEQUENCE [LARGE SCALE GENOMIC DNA]</scope>
    <source>
        <strain evidence="4 5">CCUG 60883</strain>
        <strain evidence="3 6">CCUG 60885</strain>
    </source>
</reference>
<feature type="region of interest" description="Disordered" evidence="1">
    <location>
        <begin position="114"/>
        <end position="150"/>
    </location>
</feature>
<organism evidence="3 6">
    <name type="scientific">Mycobacteroides salmoniphilum</name>
    <dbReference type="NCBI Taxonomy" id="404941"/>
    <lineage>
        <taxon>Bacteria</taxon>
        <taxon>Bacillati</taxon>
        <taxon>Actinomycetota</taxon>
        <taxon>Actinomycetes</taxon>
        <taxon>Mycobacteriales</taxon>
        <taxon>Mycobacteriaceae</taxon>
        <taxon>Mycobacteroides</taxon>
    </lineage>
</organism>
<evidence type="ECO:0000313" key="3">
    <source>
        <dbReference type="EMBL" id="TDZ96835.1"/>
    </source>
</evidence>
<proteinExistence type="predicted"/>
<name>A0A4V3HZW6_9MYCO</name>
<evidence type="ECO:0000256" key="1">
    <source>
        <dbReference type="SAM" id="MobiDB-lite"/>
    </source>
</evidence>
<dbReference type="EMBL" id="PECM01000008">
    <property type="protein sequence ID" value="TEA05930.1"/>
    <property type="molecule type" value="Genomic_DNA"/>
</dbReference>
<dbReference type="AlphaFoldDB" id="A0A4V3HZW6"/>
<gene>
    <name evidence="4" type="ORF">CCUG60883_03236</name>
    <name evidence="3" type="ORF">CCUG60885_02979</name>
</gene>
<keyword evidence="2" id="KW-0812">Transmembrane</keyword>
<dbReference type="RefSeq" id="WP_134146964.1">
    <property type="nucleotide sequence ID" value="NZ_PECK01000003.1"/>
</dbReference>